<dbReference type="EMBL" id="BQNB010014693">
    <property type="protein sequence ID" value="GJT31285.1"/>
    <property type="molecule type" value="Genomic_DNA"/>
</dbReference>
<sequence length="781" mass="89874">MQNKEHGRMILESVEHGLLIWPTIEENGVTRTKKYEELSITEKIQADCDLKATNIIIQGLSSYVYSLVNHHRAAKDLWERVQLLIQDTSLTKQERECKLYDAFNKFAHIKRESLHQYYMRFTQLINDMNIYKMKLEQFQVNTKFLNSLPPEWSKFVTDVKLVRDLHTTNFDQLHAYLEQHELHANEVCIMREYTGLAVPVFKQGDDPIDAINKMMSFLSTVITSRFLTTNNQLRNSSNPRQQATIHDGSVTVQPVQGRQSSFTAGTSRTRANISRTGGNNSGQQRVVKCFNCQGEGSGKVLNEGELEFLADPRVAEGSVAQTVITHNAAYQAYDLDAYDSDFDDFSSAKAVLKVNLSSYGLDVLFEFADFEKEINYLKQTLSEQSKEKELLTKTFNVFKNESKEKEAKNIDKEIALEKKVKELDNIVCKMGQSAQTVHMLTKPQVFYDNNLKQTLAFQNPFYLKKAQQIRPMLYDGSVIAKETNVISIDDSEETLMLKEESQSKMLLKQKLSNEQAFWLQTSHPNTDRSASSPVKIEAPRELPKTLKDIFNVFDKDLLNEVTKVQTVFNQMEAAIQQYFVDKQCFKIQKKYFLSENDRLLDQIISQDIMNNAVNSSMDINTSLNVNYSAAMNGSVNYVEMCNKCLELEAELIKQHNMVEKDEYNKLLKRFSKLEQHCISLKLAMQLNKEIFQKNNTSMNQTEPTFYQLFELKILKVELQAKDTTIEKLKANIKHLNKTSTTNSVKNDIDGIETINIELEHRVAKIIAENEHLKQTYSNSMI</sequence>
<reference evidence="3" key="2">
    <citation type="submission" date="2022-01" db="EMBL/GenBank/DDBJ databases">
        <authorList>
            <person name="Yamashiro T."/>
            <person name="Shiraishi A."/>
            <person name="Satake H."/>
            <person name="Nakayama K."/>
        </authorList>
    </citation>
    <scope>NUCLEOTIDE SEQUENCE</scope>
</reference>
<evidence type="ECO:0000256" key="1">
    <source>
        <dbReference type="SAM" id="Coils"/>
    </source>
</evidence>
<proteinExistence type="predicted"/>
<feature type="coiled-coil region" evidence="1">
    <location>
        <begin position="711"/>
        <end position="775"/>
    </location>
</feature>
<reference evidence="3" key="1">
    <citation type="journal article" date="2022" name="Int. J. Mol. Sci.">
        <title>Draft Genome of Tanacetum Coccineum: Genomic Comparison of Closely Related Tanacetum-Family Plants.</title>
        <authorList>
            <person name="Yamashiro T."/>
            <person name="Shiraishi A."/>
            <person name="Nakayama K."/>
            <person name="Satake H."/>
        </authorList>
    </citation>
    <scope>NUCLEOTIDE SEQUENCE</scope>
</reference>
<accession>A0ABQ5CX83</accession>
<keyword evidence="1" id="KW-0175">Coiled coil</keyword>
<evidence type="ECO:0000313" key="4">
    <source>
        <dbReference type="Proteomes" id="UP001151760"/>
    </source>
</evidence>
<dbReference type="Pfam" id="PF14223">
    <property type="entry name" value="Retrotran_gag_2"/>
    <property type="match status" value="1"/>
</dbReference>
<gene>
    <name evidence="3" type="ORF">Tco_0911560</name>
</gene>
<dbReference type="Proteomes" id="UP001151760">
    <property type="component" value="Unassembled WGS sequence"/>
</dbReference>
<organism evidence="3 4">
    <name type="scientific">Tanacetum coccineum</name>
    <dbReference type="NCBI Taxonomy" id="301880"/>
    <lineage>
        <taxon>Eukaryota</taxon>
        <taxon>Viridiplantae</taxon>
        <taxon>Streptophyta</taxon>
        <taxon>Embryophyta</taxon>
        <taxon>Tracheophyta</taxon>
        <taxon>Spermatophyta</taxon>
        <taxon>Magnoliopsida</taxon>
        <taxon>eudicotyledons</taxon>
        <taxon>Gunneridae</taxon>
        <taxon>Pentapetalae</taxon>
        <taxon>asterids</taxon>
        <taxon>campanulids</taxon>
        <taxon>Asterales</taxon>
        <taxon>Asteraceae</taxon>
        <taxon>Asteroideae</taxon>
        <taxon>Anthemideae</taxon>
        <taxon>Anthemidinae</taxon>
        <taxon>Tanacetum</taxon>
    </lineage>
</organism>
<name>A0ABQ5CX83_9ASTR</name>
<comment type="caution">
    <text evidence="3">The sequence shown here is derived from an EMBL/GenBank/DDBJ whole genome shotgun (WGS) entry which is preliminary data.</text>
</comment>
<keyword evidence="4" id="KW-1185">Reference proteome</keyword>
<evidence type="ECO:0008006" key="5">
    <source>
        <dbReference type="Google" id="ProtNLM"/>
    </source>
</evidence>
<evidence type="ECO:0000256" key="2">
    <source>
        <dbReference type="SAM" id="MobiDB-lite"/>
    </source>
</evidence>
<evidence type="ECO:0000313" key="3">
    <source>
        <dbReference type="EMBL" id="GJT31285.1"/>
    </source>
</evidence>
<protein>
    <recommendedName>
        <fullName evidence="5">Integrase, catalytic region, zinc finger, CCHC-type, peptidase aspartic, catalytic</fullName>
    </recommendedName>
</protein>
<feature type="region of interest" description="Disordered" evidence="2">
    <location>
        <begin position="258"/>
        <end position="279"/>
    </location>
</feature>